<protein>
    <submittedName>
        <fullName evidence="1">Uncharacterized protein</fullName>
    </submittedName>
</protein>
<sequence length="66" mass="7206">MQQCTECGLAVYALVQVGAFHKGHSPPPFYGPKVVDYIFSYLGGFDMIDAQTHDHVGQSTGRILCC</sequence>
<evidence type="ECO:0000313" key="2">
    <source>
        <dbReference type="Proteomes" id="UP000299102"/>
    </source>
</evidence>
<accession>A0A4C1X1F9</accession>
<proteinExistence type="predicted"/>
<evidence type="ECO:0000313" key="1">
    <source>
        <dbReference type="EMBL" id="GBP56199.1"/>
    </source>
</evidence>
<dbReference type="EMBL" id="BGZK01000687">
    <property type="protein sequence ID" value="GBP56199.1"/>
    <property type="molecule type" value="Genomic_DNA"/>
</dbReference>
<name>A0A4C1X1F9_EUMVA</name>
<keyword evidence="2" id="KW-1185">Reference proteome</keyword>
<gene>
    <name evidence="1" type="ORF">EVAR_41385_1</name>
</gene>
<organism evidence="1 2">
    <name type="scientific">Eumeta variegata</name>
    <name type="common">Bagworm moth</name>
    <name type="synonym">Eumeta japonica</name>
    <dbReference type="NCBI Taxonomy" id="151549"/>
    <lineage>
        <taxon>Eukaryota</taxon>
        <taxon>Metazoa</taxon>
        <taxon>Ecdysozoa</taxon>
        <taxon>Arthropoda</taxon>
        <taxon>Hexapoda</taxon>
        <taxon>Insecta</taxon>
        <taxon>Pterygota</taxon>
        <taxon>Neoptera</taxon>
        <taxon>Endopterygota</taxon>
        <taxon>Lepidoptera</taxon>
        <taxon>Glossata</taxon>
        <taxon>Ditrysia</taxon>
        <taxon>Tineoidea</taxon>
        <taxon>Psychidae</taxon>
        <taxon>Oiketicinae</taxon>
        <taxon>Eumeta</taxon>
    </lineage>
</organism>
<reference evidence="1 2" key="1">
    <citation type="journal article" date="2019" name="Commun. Biol.">
        <title>The bagworm genome reveals a unique fibroin gene that provides high tensile strength.</title>
        <authorList>
            <person name="Kono N."/>
            <person name="Nakamura H."/>
            <person name="Ohtoshi R."/>
            <person name="Tomita M."/>
            <person name="Numata K."/>
            <person name="Arakawa K."/>
        </authorList>
    </citation>
    <scope>NUCLEOTIDE SEQUENCE [LARGE SCALE GENOMIC DNA]</scope>
</reference>
<dbReference type="Proteomes" id="UP000299102">
    <property type="component" value="Unassembled WGS sequence"/>
</dbReference>
<dbReference type="AlphaFoldDB" id="A0A4C1X1F9"/>
<comment type="caution">
    <text evidence="1">The sequence shown here is derived from an EMBL/GenBank/DDBJ whole genome shotgun (WGS) entry which is preliminary data.</text>
</comment>